<organism evidence="2 3">
    <name type="scientific">Aliarcobacter cryaerophilus</name>
    <dbReference type="NCBI Taxonomy" id="28198"/>
    <lineage>
        <taxon>Bacteria</taxon>
        <taxon>Pseudomonadati</taxon>
        <taxon>Campylobacterota</taxon>
        <taxon>Epsilonproteobacteria</taxon>
        <taxon>Campylobacterales</taxon>
        <taxon>Arcobacteraceae</taxon>
        <taxon>Aliarcobacter</taxon>
    </lineage>
</organism>
<evidence type="ECO:0000313" key="3">
    <source>
        <dbReference type="Proteomes" id="UP000239065"/>
    </source>
</evidence>
<dbReference type="Pfam" id="PF02624">
    <property type="entry name" value="YcaO"/>
    <property type="match status" value="1"/>
</dbReference>
<proteinExistence type="predicted"/>
<accession>A0A2S9SK39</accession>
<comment type="caution">
    <text evidence="2">The sequence shown here is derived from an EMBL/GenBank/DDBJ whole genome shotgun (WGS) entry which is preliminary data.</text>
</comment>
<dbReference type="InterPro" id="IPR003776">
    <property type="entry name" value="YcaO-like_dom"/>
</dbReference>
<dbReference type="PANTHER" id="PTHR37809:SF1">
    <property type="entry name" value="RIBOSOMAL PROTEIN S12 METHYLTHIOTRANSFERASE ACCESSORY FACTOR YCAO"/>
    <property type="match status" value="1"/>
</dbReference>
<dbReference type="Gene3D" id="3.30.1330.230">
    <property type="match status" value="1"/>
</dbReference>
<name>A0A2S9SK39_9BACT</name>
<gene>
    <name evidence="2" type="ORF">CJ669_10005</name>
</gene>
<dbReference type="PROSITE" id="PS51664">
    <property type="entry name" value="YCAO"/>
    <property type="match status" value="1"/>
</dbReference>
<dbReference type="InterPro" id="IPR041080">
    <property type="entry name" value="YcaO_C"/>
</dbReference>
<dbReference type="Proteomes" id="UP000239065">
    <property type="component" value="Unassembled WGS sequence"/>
</dbReference>
<dbReference type="Pfam" id="PF18381">
    <property type="entry name" value="YcaO_C"/>
    <property type="match status" value="1"/>
</dbReference>
<dbReference type="NCBIfam" id="TIGR00702">
    <property type="entry name" value="YcaO-type kinase domain"/>
    <property type="match status" value="1"/>
</dbReference>
<evidence type="ECO:0000313" key="2">
    <source>
        <dbReference type="EMBL" id="PRM86946.1"/>
    </source>
</evidence>
<dbReference type="RefSeq" id="WP_105909806.1">
    <property type="nucleotide sequence ID" value="NZ_NXGJ01000018.1"/>
</dbReference>
<feature type="domain" description="YcaO" evidence="1">
    <location>
        <begin position="58"/>
        <end position="408"/>
    </location>
</feature>
<protein>
    <recommendedName>
        <fullName evidence="1">YcaO domain-containing protein</fullName>
    </recommendedName>
</protein>
<sequence length="535" mass="61917">MQILSKDAPLEVSLTKMKKIIDDLGYKIRLSKEKNPVKNSFSVNLSFEGANNYIFSNGKGSLSQSSLASAYGEFIERLQTNLYFNDYYLENRTFFPDQKAFDKNSDFLDEDIKKYYTLEGIEKDDFLDFNSNNFSQIISLPFINQTSQKKVYFPINLLANLYASNGLSTGNTKDEAKVQALCEIFERNVKIKVIKDGLSLPEFPKEVLNKFSKISEDIKSLEEKGFKIKVYDSSLGGIYPVTAIAFINPKNNTLFLSFGSHPILEVSIERTLTELLQGREIDELDSFEKPTFDMEEIASNSNLESHFVDSNAKVGLQFLSAKKSFVYTPWKFDTEKSSEQFAILKEILNRENKTIYLREYDYLGFYSCHMIVPDFSEIYPLEDMIYNNKNQGKLIRDFILNKDKYDLENLLDELSGFDDSINMGAFIGVIFKEDFSLGEFKADILIKLKEYEEAIFCLEQSNKKFNYILAQVLRITQENLNLEDFKEALFDIFEEENIKRALEIIDKKSSLINLEFANEYKNILNLFDSKNKKYI</sequence>
<reference evidence="2 3" key="1">
    <citation type="submission" date="2017-09" db="EMBL/GenBank/DDBJ databases">
        <title>Reassesment of A. cryaerophilus.</title>
        <authorList>
            <person name="Perez-Cataluna A."/>
            <person name="Collado L."/>
            <person name="Salgado O."/>
            <person name="Lefinanco V."/>
            <person name="Figueras M.J."/>
        </authorList>
    </citation>
    <scope>NUCLEOTIDE SEQUENCE [LARGE SCALE GENOMIC DNA]</scope>
    <source>
        <strain evidence="2 3">LMG 9861</strain>
    </source>
</reference>
<dbReference type="EMBL" id="NXGJ01000018">
    <property type="protein sequence ID" value="PRM86946.1"/>
    <property type="molecule type" value="Genomic_DNA"/>
</dbReference>
<dbReference type="PANTHER" id="PTHR37809">
    <property type="entry name" value="RIBOSOMAL PROTEIN S12 METHYLTHIOTRANSFERASE ACCESSORY FACTOR YCAO"/>
    <property type="match status" value="1"/>
</dbReference>
<dbReference type="AlphaFoldDB" id="A0A2S9SK39"/>
<evidence type="ECO:0000259" key="1">
    <source>
        <dbReference type="PROSITE" id="PS51664"/>
    </source>
</evidence>